<comment type="caution">
    <text evidence="3">The sequence shown here is derived from an EMBL/GenBank/DDBJ whole genome shotgun (WGS) entry which is preliminary data.</text>
</comment>
<dbReference type="InterPro" id="IPR041413">
    <property type="entry name" value="MLTR_LBD"/>
</dbReference>
<dbReference type="PANTHER" id="PTHR35010">
    <property type="entry name" value="BLL4672 PROTEIN-RELATED"/>
    <property type="match status" value="1"/>
</dbReference>
<dbReference type="PROSITE" id="PS50943">
    <property type="entry name" value="HTH_CROC1"/>
    <property type="match status" value="1"/>
</dbReference>
<dbReference type="Gene3D" id="3.30.450.180">
    <property type="match status" value="1"/>
</dbReference>
<dbReference type="PANTHER" id="PTHR35010:SF2">
    <property type="entry name" value="BLL4672 PROTEIN"/>
    <property type="match status" value="1"/>
</dbReference>
<organism evidence="3 4">
    <name type="scientific">Nonomuraea monospora</name>
    <dbReference type="NCBI Taxonomy" id="568818"/>
    <lineage>
        <taxon>Bacteria</taxon>
        <taxon>Bacillati</taxon>
        <taxon>Actinomycetota</taxon>
        <taxon>Actinomycetes</taxon>
        <taxon>Streptosporangiales</taxon>
        <taxon>Streptosporangiaceae</taxon>
        <taxon>Nonomuraea</taxon>
    </lineage>
</organism>
<proteinExistence type="predicted"/>
<accession>A0ABN3CTB5</accession>
<feature type="compositionally biased region" description="Pro residues" evidence="1">
    <location>
        <begin position="315"/>
        <end position="325"/>
    </location>
</feature>
<name>A0ABN3CTB5_9ACTN</name>
<dbReference type="Pfam" id="PF13560">
    <property type="entry name" value="HTH_31"/>
    <property type="match status" value="1"/>
</dbReference>
<dbReference type="CDD" id="cd00093">
    <property type="entry name" value="HTH_XRE"/>
    <property type="match status" value="1"/>
</dbReference>
<dbReference type="InterPro" id="IPR010982">
    <property type="entry name" value="Lambda_DNA-bd_dom_sf"/>
</dbReference>
<dbReference type="Gene3D" id="1.10.260.40">
    <property type="entry name" value="lambda repressor-like DNA-binding domains"/>
    <property type="match status" value="1"/>
</dbReference>
<evidence type="ECO:0000313" key="3">
    <source>
        <dbReference type="EMBL" id="GAA2212707.1"/>
    </source>
</evidence>
<dbReference type="SUPFAM" id="SSF47413">
    <property type="entry name" value="lambda repressor-like DNA-binding domains"/>
    <property type="match status" value="1"/>
</dbReference>
<reference evidence="3 4" key="1">
    <citation type="journal article" date="2019" name="Int. J. Syst. Evol. Microbiol.">
        <title>The Global Catalogue of Microorganisms (GCM) 10K type strain sequencing project: providing services to taxonomists for standard genome sequencing and annotation.</title>
        <authorList>
            <consortium name="The Broad Institute Genomics Platform"/>
            <consortium name="The Broad Institute Genome Sequencing Center for Infectious Disease"/>
            <person name="Wu L."/>
            <person name="Ma J."/>
        </authorList>
    </citation>
    <scope>NUCLEOTIDE SEQUENCE [LARGE SCALE GENOMIC DNA]</scope>
    <source>
        <strain evidence="3 4">JCM 16114</strain>
    </source>
</reference>
<gene>
    <name evidence="3" type="ORF">GCM10009850_081690</name>
</gene>
<dbReference type="EMBL" id="BAAAQX010000028">
    <property type="protein sequence ID" value="GAA2212707.1"/>
    <property type="molecule type" value="Genomic_DNA"/>
</dbReference>
<dbReference type="Pfam" id="PF17765">
    <property type="entry name" value="MLTR_LBD"/>
    <property type="match status" value="1"/>
</dbReference>
<evidence type="ECO:0000313" key="4">
    <source>
        <dbReference type="Proteomes" id="UP001499843"/>
    </source>
</evidence>
<feature type="region of interest" description="Disordered" evidence="1">
    <location>
        <begin position="306"/>
        <end position="325"/>
    </location>
</feature>
<evidence type="ECO:0000256" key="1">
    <source>
        <dbReference type="SAM" id="MobiDB-lite"/>
    </source>
</evidence>
<feature type="domain" description="HTH cro/C1-type" evidence="2">
    <location>
        <begin position="61"/>
        <end position="112"/>
    </location>
</feature>
<dbReference type="InterPro" id="IPR001387">
    <property type="entry name" value="Cro/C1-type_HTH"/>
</dbReference>
<sequence length="325" mass="36156">MPDSLREPRNSNQPRVLASQMLPRLSGMSDRSVELSEFLKSRRARLRPEDVGVPFPSSNTRRVRGLRREELALLAGVSVTHYTRLEQGRSQNVSTEVLDAIADVLRLTADERAYLHALAHPAHRCRDVPQAAVRPGLQRLLDSLVLTPAFVLGRHANIVAWNRLAAAVFADFAAIPDERRTIAHLIFTDDGIKRLHGERWPRLAGEHVAQLRVLTARYPANPHVKAHVEALLQESAEFRELWREHQVAAATHRDYVLDHPDVGELRLSAELVTLPGDPELQGMDLFAAEAGSESEARLRHLADTTTLRPSVPAGMPHPPPQLGPS</sequence>
<protein>
    <submittedName>
        <fullName evidence="3">Helix-turn-helix transcriptional regulator</fullName>
    </submittedName>
</protein>
<keyword evidence="4" id="KW-1185">Reference proteome</keyword>
<evidence type="ECO:0000259" key="2">
    <source>
        <dbReference type="PROSITE" id="PS50943"/>
    </source>
</evidence>
<dbReference type="SMART" id="SM00530">
    <property type="entry name" value="HTH_XRE"/>
    <property type="match status" value="1"/>
</dbReference>
<dbReference type="Proteomes" id="UP001499843">
    <property type="component" value="Unassembled WGS sequence"/>
</dbReference>